<evidence type="ECO:0000313" key="3">
    <source>
        <dbReference type="Proteomes" id="UP001174997"/>
    </source>
</evidence>
<name>A0AA39ZB95_9PEZI</name>
<dbReference type="AlphaFoldDB" id="A0AA39ZB95"/>
<dbReference type="Pfam" id="PF24476">
    <property type="entry name" value="DUF7580"/>
    <property type="match status" value="1"/>
</dbReference>
<accession>A0AA39ZB95</accession>
<dbReference type="InterPro" id="IPR056002">
    <property type="entry name" value="DUF7580"/>
</dbReference>
<dbReference type="PANTHER" id="PTHR35186:SF4">
    <property type="entry name" value="PRION-INHIBITION AND PROPAGATION HELO DOMAIN-CONTAINING PROTEIN"/>
    <property type="match status" value="1"/>
</dbReference>
<dbReference type="Proteomes" id="UP001174997">
    <property type="component" value="Unassembled WGS sequence"/>
</dbReference>
<dbReference type="PANTHER" id="PTHR35186">
    <property type="entry name" value="ANK_REP_REGION DOMAIN-CONTAINING PROTEIN"/>
    <property type="match status" value="1"/>
</dbReference>
<organism evidence="2 3">
    <name type="scientific">Cercophora samala</name>
    <dbReference type="NCBI Taxonomy" id="330535"/>
    <lineage>
        <taxon>Eukaryota</taxon>
        <taxon>Fungi</taxon>
        <taxon>Dikarya</taxon>
        <taxon>Ascomycota</taxon>
        <taxon>Pezizomycotina</taxon>
        <taxon>Sordariomycetes</taxon>
        <taxon>Sordariomycetidae</taxon>
        <taxon>Sordariales</taxon>
        <taxon>Lasiosphaeriaceae</taxon>
        <taxon>Cercophora</taxon>
    </lineage>
</organism>
<feature type="domain" description="DUF7580" evidence="1">
    <location>
        <begin position="323"/>
        <end position="560"/>
    </location>
</feature>
<sequence length="565" mass="62781">MSGFEIAGVVLGSVPIVVSALQLYVKGANNINRLRFATKEAKSLTRSLQTEHIKLQNVYEKLLADIVPERQIEAMINEPFGPLWSAPDTAIRIQQRLWRSSKLFQEVLNDMNDAMAEIRQKLDIGPDGEVQWMKLSTIQKEYKRIVFVLRRSEYQDALSKLKEGVSSLEGLLQMNIQLEPDRRRRSQGNVYRLLRDVSSSIYQALCSAVTCGCPGLHDFGFKLINRPVTRLPCWETDEEILSLFKFSLSVSSASTGFEAAGAHWGSVKMWDSLSLSILPSNKSPDERTVRFLPLTPASDSNLFGNLSVDSTAAALNMTPINLNSSPSKISNICHSIRKARTQLDGAYCGCISDLSQLSPRSYRVYALGRPNEGGEWTLVSLKSVLAGEVPAVPPLLYGDKLWLAWTIASSVTQLRGTYWYMNPPTHDDLYLVRQDGIVQFREVFVVKRLPDQSISPTSSLVPANHIHPTLVALGVLLIEVIFGQVLSKIRPREADLHSILTSYEAVMQLLSAVNTLGGPNYYSAVRKCIKCEVLDDGGMGSEEGQKDVFVGILNLLEQDLEMAMS</sequence>
<dbReference type="EMBL" id="JAULSY010000066">
    <property type="protein sequence ID" value="KAK0667759.1"/>
    <property type="molecule type" value="Genomic_DNA"/>
</dbReference>
<comment type="caution">
    <text evidence="2">The sequence shown here is derived from an EMBL/GenBank/DDBJ whole genome shotgun (WGS) entry which is preliminary data.</text>
</comment>
<keyword evidence="3" id="KW-1185">Reference proteome</keyword>
<evidence type="ECO:0000259" key="1">
    <source>
        <dbReference type="Pfam" id="PF24476"/>
    </source>
</evidence>
<gene>
    <name evidence="2" type="ORF">QBC41DRAFT_395130</name>
</gene>
<proteinExistence type="predicted"/>
<reference evidence="2" key="1">
    <citation type="submission" date="2023-06" db="EMBL/GenBank/DDBJ databases">
        <title>Genome-scale phylogeny and comparative genomics of the fungal order Sordariales.</title>
        <authorList>
            <consortium name="Lawrence Berkeley National Laboratory"/>
            <person name="Hensen N."/>
            <person name="Bonometti L."/>
            <person name="Westerberg I."/>
            <person name="Brannstrom I.O."/>
            <person name="Guillou S."/>
            <person name="Cros-Aarteil S."/>
            <person name="Calhoun S."/>
            <person name="Haridas S."/>
            <person name="Kuo A."/>
            <person name="Mondo S."/>
            <person name="Pangilinan J."/>
            <person name="Riley R."/>
            <person name="Labutti K."/>
            <person name="Andreopoulos B."/>
            <person name="Lipzen A."/>
            <person name="Chen C."/>
            <person name="Yanf M."/>
            <person name="Daum C."/>
            <person name="Ng V."/>
            <person name="Clum A."/>
            <person name="Steindorff A."/>
            <person name="Ohm R."/>
            <person name="Martin F."/>
            <person name="Silar P."/>
            <person name="Natvig D."/>
            <person name="Lalanne C."/>
            <person name="Gautier V."/>
            <person name="Ament-Velasquez S.L."/>
            <person name="Kruys A."/>
            <person name="Hutchinson M.I."/>
            <person name="Powell A.J."/>
            <person name="Barry K."/>
            <person name="Miller A.N."/>
            <person name="Grigoriev I.V."/>
            <person name="Debuchy R."/>
            <person name="Gladieux P."/>
            <person name="Thoren M.H."/>
            <person name="Johannesson H."/>
        </authorList>
    </citation>
    <scope>NUCLEOTIDE SEQUENCE</scope>
    <source>
        <strain evidence="2">CBS 307.81</strain>
    </source>
</reference>
<protein>
    <recommendedName>
        <fullName evidence="1">DUF7580 domain-containing protein</fullName>
    </recommendedName>
</protein>
<evidence type="ECO:0000313" key="2">
    <source>
        <dbReference type="EMBL" id="KAK0667759.1"/>
    </source>
</evidence>